<dbReference type="OrthoDB" id="9780518at2"/>
<proteinExistence type="predicted"/>
<sequence length="332" mass="36910">MKLSVLDYGVIDKDKTPQEALAETRQLAQKAEELGYHRFWVAEHHGIQAFAISSPELLMMHLADHTKSIRIGSGGIMALHYSSFKIAETIATLASLHPDRIDLGLGNSLSTLPVQKALSSIHVKEDYPKVVEILSRYLSPQQPNPTSVCLQPHSHALPSIWTLSNSAETAALAGRLGLGYTFGIFPYMPKDPLTEAKRVSHSYYQAFKASDYAQEAHLILAAFIVIAETDDQAEMLAKSLDIWMLGNQDFNEFTTYPNGEEALRYQLTAKQKEVISLNRNRMIIGSPNTVKKELDQLIKASQAKELLAIPLVPGFDQRVKALELLAQLYKTP</sequence>
<dbReference type="Gene3D" id="3.20.20.30">
    <property type="entry name" value="Luciferase-like domain"/>
    <property type="match status" value="1"/>
</dbReference>
<gene>
    <name evidence="3" type="ORF">STRIC_1152</name>
</gene>
<organism evidence="3 4">
    <name type="scientific">Streptococcus ictaluri 707-05</name>
    <dbReference type="NCBI Taxonomy" id="764299"/>
    <lineage>
        <taxon>Bacteria</taxon>
        <taxon>Bacillati</taxon>
        <taxon>Bacillota</taxon>
        <taxon>Bacilli</taxon>
        <taxon>Lactobacillales</taxon>
        <taxon>Streptococcaceae</taxon>
        <taxon>Streptococcus</taxon>
    </lineage>
</organism>
<dbReference type="NCBIfam" id="TIGR03558">
    <property type="entry name" value="oxido_grp_1"/>
    <property type="match status" value="1"/>
</dbReference>
<comment type="caution">
    <text evidence="3">The sequence shown here is derived from an EMBL/GenBank/DDBJ whole genome shotgun (WGS) entry which is preliminary data.</text>
</comment>
<evidence type="ECO:0000259" key="2">
    <source>
        <dbReference type="Pfam" id="PF00296"/>
    </source>
</evidence>
<dbReference type="CDD" id="cd00347">
    <property type="entry name" value="Flavin_utilizing_monoxygenases"/>
    <property type="match status" value="2"/>
</dbReference>
<evidence type="ECO:0000313" key="3">
    <source>
        <dbReference type="EMBL" id="EHI69567.1"/>
    </source>
</evidence>
<keyword evidence="3" id="KW-0560">Oxidoreductase</keyword>
<accession>G5K2Y4</accession>
<dbReference type="PANTHER" id="PTHR30137">
    <property type="entry name" value="LUCIFERASE-LIKE MONOOXYGENASE"/>
    <property type="match status" value="1"/>
</dbReference>
<dbReference type="STRING" id="764299.STRIC_1152"/>
<dbReference type="RefSeq" id="WP_008089013.1">
    <property type="nucleotide sequence ID" value="NZ_AEUX02000006.1"/>
</dbReference>
<dbReference type="PANTHER" id="PTHR30137:SF6">
    <property type="entry name" value="LUCIFERASE-LIKE MONOOXYGENASE"/>
    <property type="match status" value="1"/>
</dbReference>
<keyword evidence="4" id="KW-1185">Reference proteome</keyword>
<dbReference type="eggNOG" id="COG2141">
    <property type="taxonomic scope" value="Bacteria"/>
</dbReference>
<protein>
    <submittedName>
        <fullName evidence="3">Luciferase family oxidoreductase, group 1</fullName>
        <ecNumber evidence="3">1.-.-.-</ecNumber>
    </submittedName>
</protein>
<feature type="domain" description="Luciferase-like" evidence="2">
    <location>
        <begin position="1"/>
        <end position="298"/>
    </location>
</feature>
<dbReference type="EMBL" id="AEUX02000006">
    <property type="protein sequence ID" value="EHI69567.1"/>
    <property type="molecule type" value="Genomic_DNA"/>
</dbReference>
<dbReference type="Pfam" id="PF00296">
    <property type="entry name" value="Bac_luciferase"/>
    <property type="match status" value="1"/>
</dbReference>
<dbReference type="InterPro" id="IPR011251">
    <property type="entry name" value="Luciferase-like_dom"/>
</dbReference>
<reference evidence="3 4" key="1">
    <citation type="journal article" date="2014" name="Int. J. Syst. Evol. Microbiol.">
        <title>Phylogenomics and the dynamic genome evolution of the genus Streptococcus.</title>
        <authorList>
            <consortium name="The Broad Institute Genome Sequencing Platform"/>
            <person name="Richards V.P."/>
            <person name="Palmer S.R."/>
            <person name="Pavinski Bitar P.D."/>
            <person name="Qin X."/>
            <person name="Weinstock G.M."/>
            <person name="Highlander S.K."/>
            <person name="Town C.D."/>
            <person name="Burne R.A."/>
            <person name="Stanhope M.J."/>
        </authorList>
    </citation>
    <scope>NUCLEOTIDE SEQUENCE [LARGE SCALE GENOMIC DNA]</scope>
    <source>
        <strain evidence="3 4">707-05</strain>
    </source>
</reference>
<comment type="similarity">
    <text evidence="1">To bacterial alkanal monooxygenase alpha and beta chains.</text>
</comment>
<dbReference type="InterPro" id="IPR036661">
    <property type="entry name" value="Luciferase-like_sf"/>
</dbReference>
<dbReference type="InterPro" id="IPR019949">
    <property type="entry name" value="CmoO-like"/>
</dbReference>
<dbReference type="SUPFAM" id="SSF51679">
    <property type="entry name" value="Bacterial luciferase-like"/>
    <property type="match status" value="1"/>
</dbReference>
<dbReference type="EC" id="1.-.-.-" evidence="3"/>
<dbReference type="AlphaFoldDB" id="G5K2Y4"/>
<name>G5K2Y4_9STRE</name>
<dbReference type="InterPro" id="IPR050766">
    <property type="entry name" value="Bact_Lucif_Oxidored"/>
</dbReference>
<dbReference type="GO" id="GO:0005829">
    <property type="term" value="C:cytosol"/>
    <property type="evidence" value="ECO:0007669"/>
    <property type="project" value="TreeGrafter"/>
</dbReference>
<evidence type="ECO:0000256" key="1">
    <source>
        <dbReference type="ARBA" id="ARBA00007789"/>
    </source>
</evidence>
<dbReference type="GO" id="GO:0016705">
    <property type="term" value="F:oxidoreductase activity, acting on paired donors, with incorporation or reduction of molecular oxygen"/>
    <property type="evidence" value="ECO:0007669"/>
    <property type="project" value="InterPro"/>
</dbReference>
<evidence type="ECO:0000313" key="4">
    <source>
        <dbReference type="Proteomes" id="UP000003330"/>
    </source>
</evidence>
<dbReference type="Proteomes" id="UP000003330">
    <property type="component" value="Unassembled WGS sequence"/>
</dbReference>